<dbReference type="Pfam" id="PF16561">
    <property type="entry name" value="AMPK1_CBM"/>
    <property type="match status" value="1"/>
</dbReference>
<evidence type="ECO:0000259" key="15">
    <source>
        <dbReference type="PROSITE" id="PS50089"/>
    </source>
</evidence>
<proteinExistence type="inferred from homology"/>
<evidence type="ECO:0000256" key="3">
    <source>
        <dbReference type="ARBA" id="ARBA00010926"/>
    </source>
</evidence>
<keyword evidence="7 11" id="KW-0863">Zinc-finger</keyword>
<dbReference type="PROSITE" id="PS50089">
    <property type="entry name" value="ZF_RING_2"/>
    <property type="match status" value="1"/>
</dbReference>
<dbReference type="PANTHER" id="PTHR10343">
    <property type="entry name" value="5'-AMP-ACTIVATED PROTEIN KINASE , BETA SUBUNIT"/>
    <property type="match status" value="1"/>
</dbReference>
<dbReference type="SUPFAM" id="SSF81296">
    <property type="entry name" value="E set domains"/>
    <property type="match status" value="1"/>
</dbReference>
<accession>A0A261Y4Q8</accession>
<dbReference type="PANTHER" id="PTHR10343:SF84">
    <property type="entry name" value="5'-AMP-ACTIVATED PROTEIN KINASE SUBUNIT BETA-1"/>
    <property type="match status" value="1"/>
</dbReference>
<evidence type="ECO:0000256" key="1">
    <source>
        <dbReference type="ARBA" id="ARBA00004141"/>
    </source>
</evidence>
<evidence type="ECO:0000256" key="2">
    <source>
        <dbReference type="ARBA" id="ARBA00004496"/>
    </source>
</evidence>
<dbReference type="SMART" id="SM00184">
    <property type="entry name" value="RING"/>
    <property type="match status" value="1"/>
</dbReference>
<dbReference type="EMBL" id="MVBO01000012">
    <property type="protein sequence ID" value="OZJ05599.1"/>
    <property type="molecule type" value="Genomic_DNA"/>
</dbReference>
<dbReference type="SUPFAM" id="SSF57850">
    <property type="entry name" value="RING/U-box"/>
    <property type="match status" value="1"/>
</dbReference>
<keyword evidence="6" id="KW-0479">Metal-binding</keyword>
<feature type="transmembrane region" description="Helical" evidence="13">
    <location>
        <begin position="155"/>
        <end position="172"/>
    </location>
</feature>
<dbReference type="SMART" id="SM01010">
    <property type="entry name" value="AMPKBI"/>
    <property type="match status" value="1"/>
</dbReference>
<sequence>MQNVRKPVAFLACLLSLCLSFVDAAPVEIVKRAIDPSNGPFNITAQGAVIGVIAIISGIFLCFFGSRFIHITMFLVGFWIFANVVYIAIENSSHNISNTITLVVAIIVGLIGGAVLACCWHLAVSLLGALFGYALALWILSWKSGGVITTQTGRTIFIVVLVVVFFLVTFFFERWMVILATAFIGAFLIVLGIDMFVGTGFAANASSFLHGDTSALSDMTTDQYIMLAAVFVGFLIGAFVQHVFWRQYDYRAAAVAPAGAYGYKRWDPPRLREDDVTAYPAPIPQQISNFAYDSTPNTGSPFTEGGSDKGSDSGRQSYINYRREPDRITSPFENSPHSRERAESEYTRFESLSSSNPRNIRQPASSSHGRPVIQVDAPRLATRMNSESSELDFDAYNSTSSNERDRQRESPWNTPNIPSPAIPTRHARASSIGAPYYAASTSIPSSQLHQLRIEGDPSMISSSLESSSVASPIMIGGKATTREGALGAADAAQEELDQRSYRRKSVLVHGFGEGGQGSLTPLGNASNKNGTPTIITWTQGGNNVYVTGTFNGWKQKIRLNKSTHDFTTILDLPPGTHRLKFIVDDEWKCSNELETATDPDGNLVNYIEVEDDEMEDNALRQIPDEHAAVAANHGTEPPLASSPPGEYTTEIPIELLQHANMSQDYPVHLSPHTQSPGSSSASSSATPTNSNIRSSTTTPSEHSKTPPPLPTVPSLPPHLDKVLLNSQVMSEEDNSVLPVPNHVTLNHLYATSIRDGVMAVGSTSRYRKKVSDKGDREHNGLITMYAPGDTSDVHIPSVFVSQHQFNALLRHVNDSDTPLLVRLVKDDLLQWPLLDVILVVVMSPAFMMLFIYILWRIRQRQRRKKDLAPPSVVSSLPTKLFYKEKRKDNEPEECAICLEDYLDEDELRILPCKHEFHTGCIDGWLTTRKKFCPICKRDICQPREAAASEATPLLEA</sequence>
<keyword evidence="17" id="KW-1185">Reference proteome</keyword>
<feature type="transmembrane region" description="Helical" evidence="13">
    <location>
        <begin position="101"/>
        <end position="134"/>
    </location>
</feature>
<dbReference type="FunFam" id="3.30.40.10:FF:000388">
    <property type="entry name" value="Putative RING zinc finger domain superfamily protein"/>
    <property type="match status" value="1"/>
</dbReference>
<keyword evidence="5 13" id="KW-0812">Transmembrane</keyword>
<evidence type="ECO:0000256" key="13">
    <source>
        <dbReference type="SAM" id="Phobius"/>
    </source>
</evidence>
<keyword evidence="9 13" id="KW-1133">Transmembrane helix</keyword>
<feature type="compositionally biased region" description="Polar residues" evidence="12">
    <location>
        <begin position="350"/>
        <end position="368"/>
    </location>
</feature>
<evidence type="ECO:0000256" key="9">
    <source>
        <dbReference type="ARBA" id="ARBA00022989"/>
    </source>
</evidence>
<evidence type="ECO:0000256" key="12">
    <source>
        <dbReference type="SAM" id="MobiDB-lite"/>
    </source>
</evidence>
<dbReference type="Gene3D" id="3.30.40.10">
    <property type="entry name" value="Zinc/RING finger domain, C3HC4 (zinc finger)"/>
    <property type="match status" value="1"/>
</dbReference>
<feature type="compositionally biased region" description="Polar residues" evidence="12">
    <location>
        <begin position="288"/>
        <end position="301"/>
    </location>
</feature>
<keyword evidence="14" id="KW-0732">Signal</keyword>
<dbReference type="GO" id="GO:0019901">
    <property type="term" value="F:protein kinase binding"/>
    <property type="evidence" value="ECO:0007669"/>
    <property type="project" value="TreeGrafter"/>
</dbReference>
<dbReference type="GO" id="GO:0005634">
    <property type="term" value="C:nucleus"/>
    <property type="evidence" value="ECO:0007669"/>
    <property type="project" value="TreeGrafter"/>
</dbReference>
<evidence type="ECO:0000256" key="11">
    <source>
        <dbReference type="PROSITE-ProRule" id="PRU00175"/>
    </source>
</evidence>
<dbReference type="InterPro" id="IPR001841">
    <property type="entry name" value="Znf_RING"/>
</dbReference>
<dbReference type="GO" id="GO:0016020">
    <property type="term" value="C:membrane"/>
    <property type="evidence" value="ECO:0007669"/>
    <property type="project" value="UniProtKB-SubCell"/>
</dbReference>
<feature type="transmembrane region" description="Helical" evidence="13">
    <location>
        <begin position="71"/>
        <end position="89"/>
    </location>
</feature>
<dbReference type="SUPFAM" id="SSF160219">
    <property type="entry name" value="AMPKBI-like"/>
    <property type="match status" value="1"/>
</dbReference>
<dbReference type="CDD" id="cd02859">
    <property type="entry name" value="E_set_AMPKbeta_like_N"/>
    <property type="match status" value="1"/>
</dbReference>
<dbReference type="InterPro" id="IPR014756">
    <property type="entry name" value="Ig_E-set"/>
</dbReference>
<evidence type="ECO:0000256" key="4">
    <source>
        <dbReference type="ARBA" id="ARBA00022490"/>
    </source>
</evidence>
<comment type="similarity">
    <text evidence="3">Belongs to the 5'-AMP-activated protein kinase beta subunit family.</text>
</comment>
<gene>
    <name evidence="16" type="ORF">BZG36_01484</name>
</gene>
<dbReference type="FunFam" id="2.60.40.10:FF:000562">
    <property type="entry name" value="Snf1 kinase complex beta-subunit Gal83"/>
    <property type="match status" value="1"/>
</dbReference>
<keyword evidence="10 13" id="KW-0472">Membrane</keyword>
<feature type="transmembrane region" description="Helical" evidence="13">
    <location>
        <begin position="831"/>
        <end position="855"/>
    </location>
</feature>
<feature type="transmembrane region" description="Helical" evidence="13">
    <location>
        <begin position="224"/>
        <end position="245"/>
    </location>
</feature>
<dbReference type="GO" id="GO:0007165">
    <property type="term" value="P:signal transduction"/>
    <property type="evidence" value="ECO:0007669"/>
    <property type="project" value="TreeGrafter"/>
</dbReference>
<dbReference type="AlphaFoldDB" id="A0A261Y4Q8"/>
<dbReference type="GO" id="GO:0031588">
    <property type="term" value="C:nucleotide-activated protein kinase complex"/>
    <property type="evidence" value="ECO:0007669"/>
    <property type="project" value="TreeGrafter"/>
</dbReference>
<dbReference type="Pfam" id="PF04739">
    <property type="entry name" value="AMPKBI"/>
    <property type="match status" value="1"/>
</dbReference>
<feature type="region of interest" description="Disordered" evidence="12">
    <location>
        <begin position="665"/>
        <end position="718"/>
    </location>
</feature>
<feature type="chain" id="PRO_5012198899" description="RING-type domain-containing protein" evidence="14">
    <location>
        <begin position="25"/>
        <end position="956"/>
    </location>
</feature>
<protein>
    <recommendedName>
        <fullName evidence="15">RING-type domain-containing protein</fullName>
    </recommendedName>
</protein>
<dbReference type="Pfam" id="PF13886">
    <property type="entry name" value="TM7S3_TM198"/>
    <property type="match status" value="1"/>
</dbReference>
<evidence type="ECO:0000256" key="6">
    <source>
        <dbReference type="ARBA" id="ARBA00022723"/>
    </source>
</evidence>
<keyword evidence="8" id="KW-0862">Zinc</keyword>
<feature type="compositionally biased region" description="Basic and acidic residues" evidence="12">
    <location>
        <begin position="336"/>
        <end position="348"/>
    </location>
</feature>
<evidence type="ECO:0000256" key="14">
    <source>
        <dbReference type="SAM" id="SignalP"/>
    </source>
</evidence>
<feature type="transmembrane region" description="Helical" evidence="13">
    <location>
        <begin position="178"/>
        <end position="203"/>
    </location>
</feature>
<comment type="caution">
    <text evidence="16">The sequence shown here is derived from an EMBL/GenBank/DDBJ whole genome shotgun (WGS) entry which is preliminary data.</text>
</comment>
<evidence type="ECO:0000256" key="10">
    <source>
        <dbReference type="ARBA" id="ARBA00023136"/>
    </source>
</evidence>
<organism evidence="16 17">
    <name type="scientific">Bifiguratus adelaidae</name>
    <dbReference type="NCBI Taxonomy" id="1938954"/>
    <lineage>
        <taxon>Eukaryota</taxon>
        <taxon>Fungi</taxon>
        <taxon>Fungi incertae sedis</taxon>
        <taxon>Mucoromycota</taxon>
        <taxon>Mucoromycotina</taxon>
        <taxon>Endogonomycetes</taxon>
        <taxon>Endogonales</taxon>
        <taxon>Endogonales incertae sedis</taxon>
        <taxon>Bifiguratus</taxon>
    </lineage>
</organism>
<dbReference type="InterPro" id="IPR013783">
    <property type="entry name" value="Ig-like_fold"/>
</dbReference>
<dbReference type="Proteomes" id="UP000242875">
    <property type="component" value="Unassembled WGS sequence"/>
</dbReference>
<comment type="subcellular location">
    <subcellularLocation>
        <location evidence="2">Cytoplasm</location>
    </subcellularLocation>
    <subcellularLocation>
        <location evidence="1">Membrane</location>
        <topology evidence="1">Multi-pass membrane protein</topology>
    </subcellularLocation>
</comment>
<dbReference type="InterPro" id="IPR050827">
    <property type="entry name" value="CRP1_MDG1_kinase"/>
</dbReference>
<dbReference type="Gene3D" id="3.50.30.30">
    <property type="match status" value="1"/>
</dbReference>
<evidence type="ECO:0000313" key="17">
    <source>
        <dbReference type="Proteomes" id="UP000242875"/>
    </source>
</evidence>
<dbReference type="InterPro" id="IPR011016">
    <property type="entry name" value="Znf_RING-CH"/>
</dbReference>
<dbReference type="GO" id="GO:0005737">
    <property type="term" value="C:cytoplasm"/>
    <property type="evidence" value="ECO:0007669"/>
    <property type="project" value="UniProtKB-SubCell"/>
</dbReference>
<evidence type="ECO:0000256" key="7">
    <source>
        <dbReference type="ARBA" id="ARBA00022771"/>
    </source>
</evidence>
<dbReference type="InterPro" id="IPR037256">
    <property type="entry name" value="ASC_dom_sf"/>
</dbReference>
<dbReference type="SMART" id="SM00744">
    <property type="entry name" value="RINGv"/>
    <property type="match status" value="1"/>
</dbReference>
<feature type="domain" description="RING-type" evidence="15">
    <location>
        <begin position="894"/>
        <end position="936"/>
    </location>
</feature>
<feature type="signal peptide" evidence="14">
    <location>
        <begin position="1"/>
        <end position="24"/>
    </location>
</feature>
<feature type="compositionally biased region" description="Pro residues" evidence="12">
    <location>
        <begin position="705"/>
        <end position="716"/>
    </location>
</feature>
<reference evidence="16 17" key="1">
    <citation type="journal article" date="2017" name="Mycologia">
        <title>Bifiguratus adelaidae, gen. et sp. nov., a new member of Mucoromycotina in endophytic and soil-dwelling habitats.</title>
        <authorList>
            <person name="Torres-Cruz T.J."/>
            <person name="Billingsley Tobias T.L."/>
            <person name="Almatruk M."/>
            <person name="Hesse C."/>
            <person name="Kuske C.R."/>
            <person name="Desiro A."/>
            <person name="Benucci G.M."/>
            <person name="Bonito G."/>
            <person name="Stajich J.E."/>
            <person name="Dunlap C."/>
            <person name="Arnold A.E."/>
            <person name="Porras-Alfaro A."/>
        </authorList>
    </citation>
    <scope>NUCLEOTIDE SEQUENCE [LARGE SCALE GENOMIC DNA]</scope>
    <source>
        <strain evidence="16 17">AZ0501</strain>
    </source>
</reference>
<keyword evidence="4" id="KW-0963">Cytoplasm</keyword>
<evidence type="ECO:0000313" key="16">
    <source>
        <dbReference type="EMBL" id="OZJ05599.1"/>
    </source>
</evidence>
<dbReference type="GO" id="GO:0008270">
    <property type="term" value="F:zinc ion binding"/>
    <property type="evidence" value="ECO:0007669"/>
    <property type="project" value="UniProtKB-KW"/>
</dbReference>
<evidence type="ECO:0000256" key="8">
    <source>
        <dbReference type="ARBA" id="ARBA00022833"/>
    </source>
</evidence>
<name>A0A261Y4Q8_9FUNG</name>
<feature type="region of interest" description="Disordered" evidence="12">
    <location>
        <begin position="288"/>
        <end position="427"/>
    </location>
</feature>
<dbReference type="InterPro" id="IPR025256">
    <property type="entry name" value="TM7S3/TM198-like_dom"/>
</dbReference>
<dbReference type="Pfam" id="PF13639">
    <property type="entry name" value="zf-RING_2"/>
    <property type="match status" value="1"/>
</dbReference>
<dbReference type="InterPro" id="IPR013083">
    <property type="entry name" value="Znf_RING/FYVE/PHD"/>
</dbReference>
<dbReference type="Gene3D" id="2.60.40.10">
    <property type="entry name" value="Immunoglobulins"/>
    <property type="match status" value="1"/>
</dbReference>
<dbReference type="InterPro" id="IPR006828">
    <property type="entry name" value="ASC_dom"/>
</dbReference>
<feature type="transmembrane region" description="Helical" evidence="13">
    <location>
        <begin position="43"/>
        <end position="64"/>
    </location>
</feature>
<dbReference type="InterPro" id="IPR032640">
    <property type="entry name" value="AMPK1_CBM"/>
</dbReference>
<feature type="compositionally biased region" description="Low complexity" evidence="12">
    <location>
        <begin position="675"/>
        <end position="691"/>
    </location>
</feature>
<dbReference type="OrthoDB" id="531008at2759"/>
<evidence type="ECO:0000256" key="5">
    <source>
        <dbReference type="ARBA" id="ARBA00022692"/>
    </source>
</evidence>
<dbReference type="Gene3D" id="6.20.250.60">
    <property type="match status" value="1"/>
</dbReference>